<dbReference type="EMBL" id="MK333181">
    <property type="protein sequence ID" value="QBH90736.1"/>
    <property type="molecule type" value="Genomic_DNA"/>
</dbReference>
<evidence type="ECO:0000313" key="8">
    <source>
        <dbReference type="EMBL" id="QLF78592.1"/>
    </source>
</evidence>
<dbReference type="Proteomes" id="UP000675950">
    <property type="component" value="Segment"/>
</dbReference>
<evidence type="ECO:0000313" key="2">
    <source>
        <dbReference type="EMBL" id="AYW34035.1"/>
    </source>
</evidence>
<protein>
    <submittedName>
        <fullName evidence="2 19">C84L</fullName>
    </submittedName>
    <submittedName>
        <fullName evidence="8">C84L protein</fullName>
    </submittedName>
</protein>
<dbReference type="EMBL" id="MW656282">
    <property type="protein sequence ID" value="QST88147.1"/>
    <property type="molecule type" value="Genomic_DNA"/>
</dbReference>
<reference evidence="2" key="5">
    <citation type="journal article" date="2019" name="Transbound. Emerg. Dis.">
        <title>Genome comparison of African swine fever virus China/2018/AnhuiXCGQ strain and related European p72 Genotype II strains.</title>
        <authorList>
            <person name="Bao J."/>
            <person name="Wang Q."/>
            <person name="Lin P."/>
            <person name="Liu C."/>
            <person name="Li L."/>
            <person name="Wu X."/>
            <person name="Chi T."/>
            <person name="Xu T."/>
            <person name="Ge S."/>
            <person name="Liu Y."/>
            <person name="Li J."/>
            <person name="Wang S."/>
            <person name="Qu H."/>
            <person name="Jin T."/>
            <person name="Wang Z."/>
        </authorList>
    </citation>
    <scope>NUCLEOTIDE SEQUENCE [LARGE SCALE GENOMIC DNA]</scope>
    <source>
        <strain evidence="2">China/2018/AnhuiXCGQ</strain>
    </source>
</reference>
<organismHost>
    <name type="scientific">Ornithodoros</name>
    <name type="common">relapsing fever ticks</name>
    <dbReference type="NCBI Taxonomy" id="6937"/>
</organismHost>
<dbReference type="Proteomes" id="UP000510925">
    <property type="component" value="Segment"/>
</dbReference>
<evidence type="ECO:0000313" key="11">
    <source>
        <dbReference type="EMBL" id="QOW03018.1"/>
    </source>
</evidence>
<dbReference type="EMBL" id="MT459800">
    <property type="protein sequence ID" value="QPB67589.1"/>
    <property type="molecule type" value="Genomic_DNA"/>
</dbReference>
<evidence type="ECO:0000313" key="4">
    <source>
        <dbReference type="EMBL" id="QBH90736.1"/>
    </source>
</evidence>
<evidence type="ECO:0000313" key="19">
    <source>
        <dbReference type="EMBL" id="SPS73486.1"/>
    </source>
</evidence>
<evidence type="ECO:0000313" key="12">
    <source>
        <dbReference type="EMBL" id="QOW03204.1"/>
    </source>
</evidence>
<dbReference type="Proteomes" id="UP000422299">
    <property type="component" value="Segment"/>
</dbReference>
<evidence type="ECO:0000313" key="23">
    <source>
        <dbReference type="Proteomes" id="UP000510925"/>
    </source>
</evidence>
<evidence type="ECO:0000313" key="17">
    <source>
        <dbReference type="EMBL" id="QUQ60348.1"/>
    </source>
</evidence>
<evidence type="ECO:0000313" key="15">
    <source>
        <dbReference type="EMBL" id="QTE18897.1"/>
    </source>
</evidence>
<evidence type="ECO:0000256" key="1">
    <source>
        <dbReference type="SAM" id="Phobius"/>
    </source>
</evidence>
<reference evidence="13 24" key="9">
    <citation type="submission" date="2020-05" db="EMBL/GenBank/DDBJ databases">
        <title>Comparative Analysis of Full Genome Sequences of African Swine Fever Virus isolates in Russia in 2019.</title>
        <authorList>
            <person name="Mazloum A."/>
            <person name="Vlasova N.N."/>
        </authorList>
    </citation>
    <scope>NUCLEOTIDE SEQUENCE [LARGE SCALE GENOMIC DNA]</scope>
    <source>
        <strain evidence="13">ASFV/Kabardino-Balkaria 19/WB-964</strain>
    </source>
</reference>
<reference evidence="14" key="13">
    <citation type="journal article" date="2021" name="Sci. China Life Sci.">
        <title>Emergence and prevalence of naturally occurring lower virulent African swine fever viruses in domestic pigs in China in 2020.</title>
        <authorList>
            <person name="Sun E."/>
            <person name="Zhang Z."/>
            <person name="Wang Z."/>
            <person name="He X."/>
            <person name="Zhang X."/>
            <person name="Wang L."/>
            <person name="Wang W."/>
            <person name="Huang L."/>
            <person name="Xi F."/>
            <person name="Huangfu H."/>
            <person name="Tsegay G."/>
            <person name="Huo H."/>
            <person name="Sun J."/>
            <person name="Tian Z."/>
            <person name="Xia W."/>
            <person name="Yu X."/>
            <person name="Li F."/>
            <person name="Liu R."/>
            <person name="Guan Y."/>
            <person name="Zhao D."/>
            <person name="Bu Z."/>
        </authorList>
    </citation>
    <scope>NUCLEOTIDE SEQUENCE</scope>
    <source>
        <strain evidence="14">Pig/Heilongjiang/HRB1/2020</strain>
    </source>
</reference>
<dbReference type="Proteomes" id="UP000594088">
    <property type="component" value="Segment"/>
</dbReference>
<dbReference type="Proteomes" id="UP000594604">
    <property type="component" value="Segment"/>
</dbReference>
<reference evidence="19" key="2">
    <citation type="submission" date="2018-04" db="EMBL/GenBank/DDBJ databases">
        <authorList>
            <consortium name="IVD NGS Lab"/>
        </authorList>
    </citation>
    <scope>NUCLEOTIDE SEQUENCE [LARGE SCALE GENOMIC DNA]</scope>
    <source>
        <strain evidence="19">Estonia 2014</strain>
    </source>
</reference>
<dbReference type="Proteomes" id="UP000267045">
    <property type="component" value="Segment"/>
</dbReference>
<dbReference type="Proteomes" id="UP000290386">
    <property type="component" value="Segment"/>
</dbReference>
<evidence type="ECO:0000313" key="9">
    <source>
        <dbReference type="EMBL" id="QOW02643.1"/>
    </source>
</evidence>
<gene>
    <name evidence="19" type="primary">C84L CDS</name>
    <name evidence="2" type="synonym">C84L</name>
</gene>
<dbReference type="EMBL" id="MN172368">
    <property type="protein sequence ID" value="QGJ83425.1"/>
    <property type="molecule type" value="Genomic_DNA"/>
</dbReference>
<reference evidence="6" key="7">
    <citation type="submission" date="2019-03" db="EMBL/GenBank/DDBJ databases">
        <authorList>
            <person name="Cano-Gomez C."/>
            <person name="Arias M."/>
            <person name="Gallardo C."/>
            <person name="Fernandez-Pinero J."/>
        </authorList>
    </citation>
    <scope>NUCLEOTIDE SEQUENCE</scope>
    <source>
        <strain evidence="6">ASFV/LT14/1490</strain>
    </source>
</reference>
<proteinExistence type="predicted"/>
<dbReference type="EMBL" id="MT847620">
    <property type="protein sequence ID" value="QOW02643.1"/>
    <property type="molecule type" value="Genomic_DNA"/>
</dbReference>
<reference evidence="7 22" key="4">
    <citation type="journal article" date="2019" name="Sci. China Life Sci.">
        <title>Nanopore sequencing of African swine fever virus.</title>
        <authorList>
            <person name="Jia L."/>
            <person name="Jiang M."/>
            <person name="Wu K."/>
            <person name="Hu J."/>
            <person name="Wang Y."/>
            <person name="Quan W."/>
            <person name="Hao M."/>
            <person name="Liu H."/>
            <person name="Wei H."/>
            <person name="Fan W."/>
            <person name="Liu W."/>
            <person name="Hu R."/>
            <person name="Wang D."/>
            <person name="Li J."/>
            <person name="Chen J."/>
            <person name="Liu D."/>
        </authorList>
    </citation>
    <scope>NUCLEOTIDE SEQUENCE [LARGE SCALE GENOMIC DNA]</scope>
    <source>
        <strain evidence="7 22">ASFV/pig/China/CAS19-01/2019</strain>
    </source>
</reference>
<dbReference type="EMBL" id="MK628478">
    <property type="protein sequence ID" value="QEY87869.1"/>
    <property type="molecule type" value="Genomic_DNA"/>
</dbReference>
<dbReference type="EMBL" id="MK128995">
    <property type="protein sequence ID" value="AYW34035.1"/>
    <property type="molecule type" value="Genomic_DNA"/>
</dbReference>
<evidence type="ECO:0000313" key="16">
    <source>
        <dbReference type="EMBL" id="QUQ60168.1"/>
    </source>
</evidence>
<organism evidence="19">
    <name type="scientific">African swine fever virus</name>
    <name type="common">ASFV</name>
    <dbReference type="NCBI Taxonomy" id="10497"/>
    <lineage>
        <taxon>Viruses</taxon>
        <taxon>Varidnaviria</taxon>
        <taxon>Bamfordvirae</taxon>
        <taxon>Nucleocytoviricota</taxon>
        <taxon>Pokkesviricetes</taxon>
        <taxon>Asfuvirales</taxon>
        <taxon>Asfarviridae</taxon>
        <taxon>Asfivirus</taxon>
        <taxon>Asfivirus haemorrhagiae</taxon>
    </lineage>
</organism>
<dbReference type="Proteomes" id="UP000326051">
    <property type="component" value="Segment"/>
</dbReference>
<dbReference type="EMBL" id="MW306192">
    <property type="protein sequence ID" value="QUQ60528.1"/>
    <property type="molecule type" value="Genomic_DNA"/>
</dbReference>
<dbReference type="EMBL" id="MT496893">
    <property type="protein sequence ID" value="QLF78592.1"/>
    <property type="molecule type" value="Genomic_DNA"/>
</dbReference>
<reference evidence="15" key="11">
    <citation type="submission" date="2020-12" db="EMBL/GenBank/DDBJ databases">
        <authorList>
            <person name="Mileto P."/>
            <person name="Neave M."/>
            <person name="Williams D."/>
            <person name="Stevens V."/>
        </authorList>
    </citation>
    <scope>NUCLEOTIDE SEQUENCE</scope>
    <source>
        <strain evidence="15">ASFV/Timor-Leste/2019/1</strain>
    </source>
</reference>
<name>A0A2X0RUA3_ASF</name>
<evidence type="ECO:0000313" key="6">
    <source>
        <dbReference type="EMBL" id="QEY87869.1"/>
    </source>
</evidence>
<keyword evidence="1" id="KW-0812">Transmembrane</keyword>
<feature type="transmembrane region" description="Helical" evidence="1">
    <location>
        <begin position="6"/>
        <end position="23"/>
    </location>
</feature>
<evidence type="ECO:0000313" key="20">
    <source>
        <dbReference type="Proteomes" id="UP000324915"/>
    </source>
</evidence>
<accession>A0A2X0RUA3</accession>
<reference evidence="5 20" key="6">
    <citation type="journal article" date="2019" name="Transbound. Emerg. Dis.">
        <title>Newly emerged African swine fever virus strain Belgium/Etalle/wb/2018 : complete genomic sequence and comparative analysis with reference p72 genotype II strains.</title>
        <authorList>
            <person name="Gilliaux G."/>
            <person name="Garigliany M."/>
            <person name="Licoppe A."/>
            <person name="Paternostre J."/>
            <person name="Lesenfants C."/>
            <person name="Linden A."/>
            <person name="Desmecht D."/>
        </authorList>
    </citation>
    <scope>NUCLEOTIDE SEQUENCE [LARGE SCALE GENOMIC DNA]</scope>
    <source>
        <strain evidence="5 20">Belgium/Etalle/wb/2018</strain>
    </source>
</reference>
<dbReference type="EMBL" id="MW396979">
    <property type="protein sequence ID" value="QTE18897.1"/>
    <property type="molecule type" value="Genomic_DNA"/>
</dbReference>
<reference evidence="6 21" key="1">
    <citation type="journal article" date="2017" name="Transbound. Emerg. Dis.">
        <title>Experimental Infection of Domestic Pigs with African Swine Fever Virus Lithuania 2014 Genotype II Field Isolate.</title>
        <authorList>
            <person name="Gallardo C."/>
            <person name="Soler A."/>
            <person name="Nieto R."/>
            <person name="Cano C."/>
            <person name="Pelayo V."/>
            <person name="Sanchez M.A."/>
            <person name="Pridotkas G."/>
            <person name="Fernandez-Pinero J."/>
            <person name="Briones V."/>
            <person name="Arias M."/>
        </authorList>
    </citation>
    <scope>NUCLEOTIDE SEQUENCE [LARGE SCALE GENOMIC DNA]</scope>
    <source>
        <strain evidence="6">ASFV/LT14/1490</strain>
    </source>
</reference>
<organismHost>
    <name type="scientific">Phacochoerus africanus</name>
    <name type="common">Warthog</name>
    <dbReference type="NCBI Taxonomy" id="41426"/>
</organismHost>
<dbReference type="EMBL" id="MW306190">
    <property type="protein sequence ID" value="QUQ60168.1"/>
    <property type="molecule type" value="Genomic_DNA"/>
</dbReference>
<dbReference type="Proteomes" id="UP000671820">
    <property type="component" value="Segment"/>
</dbReference>
<sequence length="84" mass="10194">MLLFIWIRNNFSISYIPLIYSLLQKTTKKKENRFFIRSGKKIQRIQMMMFITVYDINQKQKKRYGLRGCNLNLKATVLPLHKRI</sequence>
<dbReference type="Proteomes" id="UP000292678">
    <property type="component" value="Segment"/>
</dbReference>
<reference evidence="3" key="3">
    <citation type="journal article" date="2019" name="Emerg. Microbes Infect.">
        <title>Genome sequences derived from pig and dried blood pig feed samples provide important insights into the transmission of African swine fever virus in China in 2018.</title>
        <authorList>
            <person name="Wen X."/>
            <person name="He X."/>
            <person name="Zhang X."/>
            <person name="Zhang X."/>
            <person name="Liu L."/>
            <person name="Guan Y."/>
            <person name="Zhang Y."/>
            <person name="Bu Z."/>
        </authorList>
    </citation>
    <scope>NUCLEOTIDE SEQUENCE [LARGE SCALE GENOMIC DNA]</scope>
    <source>
        <strain evidence="4">DB/LN/2018</strain>
        <strain evidence="3">Pig/HLJ/2018</strain>
    </source>
</reference>
<evidence type="ECO:0000313" key="7">
    <source>
        <dbReference type="EMBL" id="QGJ83425.1"/>
    </source>
</evidence>
<keyword evidence="1" id="KW-0472">Membrane</keyword>
<dbReference type="EMBL" id="MK543947">
    <property type="protein sequence ID" value="QED90506.1"/>
    <property type="molecule type" value="Genomic_DNA"/>
</dbReference>
<dbReference type="Proteomes" id="UP000593778">
    <property type="component" value="Segment"/>
</dbReference>
<reference evidence="16" key="12">
    <citation type="journal article" date="2021" name="Pathogens">
        <title>Comparative Analysis of Full Genome Sequences of African Swine Fever Virus Isolates Taken from Wild Boars in Russia in 2019.</title>
        <authorList>
            <person name="Mazloum A."/>
            <person name="van Schalkwyk A."/>
            <person name="Shotin A."/>
            <person name="Igolkin A."/>
            <person name="Shevchenko I."/>
            <person name="Gruzdev K.N."/>
            <person name="Vlasova N."/>
        </authorList>
    </citation>
    <scope>NUCLEOTIDE SEQUENCE</scope>
    <source>
        <strain evidence="16">ASFV/Amur 19/WB-6905</strain>
        <strain evidence="17">ASFV/Primorsky 19/WB-6723</strain>
        <strain evidence="18">ASFV/Ulyanovsk 19/WB-5699</strain>
    </source>
</reference>
<keyword evidence="1" id="KW-1133">Transmembrane helix</keyword>
<dbReference type="Proteomes" id="UP000664916">
    <property type="component" value="Segment"/>
</dbReference>
<evidence type="ECO:0000313" key="21">
    <source>
        <dbReference type="Proteomes" id="UP000326051"/>
    </source>
</evidence>
<dbReference type="EMBL" id="MT847623">
    <property type="protein sequence ID" value="QOW03204.1"/>
    <property type="molecule type" value="Genomic_DNA"/>
</dbReference>
<evidence type="ECO:0000313" key="10">
    <source>
        <dbReference type="EMBL" id="QOW02832.1"/>
    </source>
</evidence>
<evidence type="ECO:0000313" key="13">
    <source>
        <dbReference type="EMBL" id="QPB67589.1"/>
    </source>
</evidence>
<organismHost>
    <name type="scientific">Sus scrofa</name>
    <name type="common">Pig</name>
    <dbReference type="NCBI Taxonomy" id="9823"/>
</organismHost>
<dbReference type="Proteomes" id="UP000593631">
    <property type="component" value="Segment"/>
</dbReference>
<dbReference type="EMBL" id="MW306191">
    <property type="protein sequence ID" value="QUQ60348.1"/>
    <property type="molecule type" value="Genomic_DNA"/>
</dbReference>
<dbReference type="EMBL" id="LS478113">
    <property type="protein sequence ID" value="SPS73486.1"/>
    <property type="molecule type" value="Genomic_DNA"/>
</dbReference>
<dbReference type="Proteomes" id="UP000680325">
    <property type="component" value="Segment"/>
</dbReference>
<dbReference type="EMBL" id="MT847622">
    <property type="protein sequence ID" value="QOW03018.1"/>
    <property type="molecule type" value="Genomic_DNA"/>
</dbReference>
<reference evidence="14" key="14">
    <citation type="submission" date="2021-02" db="EMBL/GenBank/DDBJ databases">
        <authorList>
            <person name="Sun E.C."/>
            <person name="Zhang Z.J."/>
            <person name="Wang Z.L."/>
            <person name="He X.J."/>
            <person name="Zhao D.M."/>
            <person name="Bu Z.G."/>
        </authorList>
    </citation>
    <scope>NUCLEOTIDE SEQUENCE</scope>
    <source>
        <strain evidence="14">Pig/Heilongjiang/HRB1/2020</strain>
    </source>
</reference>
<dbReference type="Proteomes" id="UP000324915">
    <property type="component" value="Segment"/>
</dbReference>
<organismHost>
    <name type="scientific">Ornithodoros moubata</name>
    <name type="common">Soft tick</name>
    <name type="synonym">Argasid tick</name>
    <dbReference type="NCBI Taxonomy" id="6938"/>
</organismHost>
<organismHost>
    <name type="scientific">Potamochoerus larvatus</name>
    <name type="common">Bushpig</name>
    <dbReference type="NCBI Taxonomy" id="273792"/>
</organismHost>
<reference evidence="8 23" key="10">
    <citation type="submission" date="2020-05" db="EMBL/GenBank/DDBJ databases">
        <authorList>
            <person name="Zhang G."/>
            <person name="Li S."/>
            <person name="Lu G."/>
            <person name="Wang H."/>
            <person name="Zhou P."/>
            <person name="Ou J."/>
            <person name="Ji J."/>
            <person name="Ren Z."/>
            <person name="Cai S."/>
        </authorList>
    </citation>
    <scope>NUCLEOTIDE SEQUENCE [LARGE SCALE GENOMIC DNA]</scope>
    <source>
        <strain evidence="8">GZ201801</strain>
    </source>
</reference>
<dbReference type="Proteomes" id="UP000593931">
    <property type="component" value="Segment"/>
</dbReference>
<dbReference type="Proteomes" id="UP000291821">
    <property type="component" value="Segment"/>
</dbReference>
<organismHost>
    <name type="scientific">Phacochoerus aethiopicus</name>
    <name type="common">Warthog</name>
    <dbReference type="NCBI Taxonomy" id="85517"/>
</organismHost>
<evidence type="ECO:0000313" key="22">
    <source>
        <dbReference type="Proteomes" id="UP000422299"/>
    </source>
</evidence>
<dbReference type="Proteomes" id="UP000678137">
    <property type="component" value="Segment"/>
</dbReference>
<dbReference type="EMBL" id="MT847621">
    <property type="protein sequence ID" value="QOW02832.1"/>
    <property type="molecule type" value="Genomic_DNA"/>
</dbReference>
<reference evidence="9" key="8">
    <citation type="journal article" date="2020" name="Viruses">
        <title>The Spillover of African Swine Fever in Western Poland Revealed Its Estimated Origin on the Basis of O174L, K145R, MGF 505-5R and IGR I73R/I329L Genomic Sequences.</title>
        <authorList>
            <person name="Mazur-Panasiuk N."/>
            <person name="Walczak M."/>
            <person name="Juszkiewicz M."/>
            <person name="Wozniakowski G."/>
        </authorList>
    </citation>
    <scope>NUCLEOTIDE SEQUENCE [LARGE SCALE GENOMIC DNA]</scope>
    <source>
        <strain evidence="11">Pol17_31177_O81</strain>
        <strain evidence="9">Pol17_55892_C754</strain>
        <strain evidence="10">Pol18_28298_O111</strain>
        <strain evidence="12">Pol19_53050_C1959/19</strain>
    </source>
</reference>
<evidence type="ECO:0000313" key="24">
    <source>
        <dbReference type="Proteomes" id="UP000594604"/>
    </source>
</evidence>
<evidence type="ECO:0000313" key="3">
    <source>
        <dbReference type="EMBL" id="QBH90551.1"/>
    </source>
</evidence>
<evidence type="ECO:0000313" key="18">
    <source>
        <dbReference type="EMBL" id="QUQ60528.1"/>
    </source>
</evidence>
<evidence type="ECO:0000313" key="5">
    <source>
        <dbReference type="EMBL" id="QED90506.1"/>
    </source>
</evidence>
<dbReference type="EMBL" id="MK333180">
    <property type="protein sequence ID" value="QBH90551.1"/>
    <property type="molecule type" value="Genomic_DNA"/>
</dbReference>
<evidence type="ECO:0000313" key="14">
    <source>
        <dbReference type="EMBL" id="QST88147.1"/>
    </source>
</evidence>